<feature type="chain" id="PRO_5008649447" description="CBM-cenC domain-containing protein" evidence="2">
    <location>
        <begin position="26"/>
        <end position="667"/>
    </location>
</feature>
<dbReference type="RefSeq" id="WP_065857822.1">
    <property type="nucleotide sequence ID" value="NZ_LYPC01000028.1"/>
</dbReference>
<feature type="signal peptide" evidence="2">
    <location>
        <begin position="1"/>
        <end position="25"/>
    </location>
</feature>
<sequence length="667" mass="71574">MGNKSWLYALAITAACMGFAVSAHANNSTYYVDATAGNNGNDGLSIQSPWKTLNAINAMTFQPGDHILLKAGERWSGTLHPLGSGTSAAPIVLDQYGTGPKPYLDGQGATNVVMLYNQEHWDIGNLEISNQTAVQGTAVRSGVEVIGEDYLVGSTTDITNIATLHDIRLHDLYIHDINGLHKKTVNGSSGINVVVRRKLDGSPNRVTKFDGILIENNKIANVTRTGIMVNSVWSNRAQQGGTVDLTLPWTPHTNVIIRGNEVQHVSGDGIVPHITTGALVEHNKVNGFNEAQVDYNAGMWTYNGDYTVYQFNEVSGGKTIKDGMAFDFDNGTKGLIFQYNYSHDNEGGTVLICQNETNGSVSDGIFRYNISQNDRYQMITVCSGSNYQNMQFYNNVFYVGSGIANNLLINNNGNAVAGNGQAAFKNNIFYNLGTGTYAGKSTWTYDSNVFYGNNTPAYATIPDAMMTTSNPQFLNPGSGTSINGVNGYKLKSGSSALNNGAVMTNNGGVDYWGNPVSASLASNRGAYNGAPLQQLVGNQGWESTSESPWYHWGNAAITTSAADVRSGTKAAQVVPNSAFEQWITVKPNTTYKLRGYAKVSAAGQTVSIGAKLYDGTQQVAAQITSTSWSQAEVTFTTGAATTTMRVFVYNPSAAGYGVADDLELYEQ</sequence>
<dbReference type="InterPro" id="IPR006626">
    <property type="entry name" value="PbH1"/>
</dbReference>
<evidence type="ECO:0000256" key="1">
    <source>
        <dbReference type="ARBA" id="ARBA00022801"/>
    </source>
</evidence>
<dbReference type="SUPFAM" id="SSF51126">
    <property type="entry name" value="Pectin lyase-like"/>
    <property type="match status" value="1"/>
</dbReference>
<dbReference type="SMART" id="SM00710">
    <property type="entry name" value="PbH1"/>
    <property type="match status" value="5"/>
</dbReference>
<dbReference type="Gene3D" id="2.60.120.260">
    <property type="entry name" value="Galactose-binding domain-like"/>
    <property type="match status" value="1"/>
</dbReference>
<evidence type="ECO:0000313" key="5">
    <source>
        <dbReference type="Proteomes" id="UP000093309"/>
    </source>
</evidence>
<evidence type="ECO:0000313" key="4">
    <source>
        <dbReference type="EMBL" id="OCT11097.1"/>
    </source>
</evidence>
<protein>
    <recommendedName>
        <fullName evidence="3">CBM-cenC domain-containing protein</fullName>
    </recommendedName>
</protein>
<comment type="caution">
    <text evidence="4">The sequence shown here is derived from an EMBL/GenBank/DDBJ whole genome shotgun (WGS) entry which is preliminary data.</text>
</comment>
<evidence type="ECO:0000259" key="3">
    <source>
        <dbReference type="Pfam" id="PF02018"/>
    </source>
</evidence>
<name>A0A1C0ZSR1_9BACL</name>
<feature type="domain" description="CBM-cenC" evidence="3">
    <location>
        <begin position="535"/>
        <end position="650"/>
    </location>
</feature>
<dbReference type="Gene3D" id="2.160.20.10">
    <property type="entry name" value="Single-stranded right-handed beta-helix, Pectin lyase-like"/>
    <property type="match status" value="1"/>
</dbReference>
<dbReference type="Pfam" id="PF02018">
    <property type="entry name" value="CBM_4_9"/>
    <property type="match status" value="1"/>
</dbReference>
<gene>
    <name evidence="4" type="ORF">A8709_05240</name>
</gene>
<dbReference type="PROSITE" id="PS51257">
    <property type="entry name" value="PROKAR_LIPOPROTEIN"/>
    <property type="match status" value="1"/>
</dbReference>
<dbReference type="AlphaFoldDB" id="A0A1C0ZSR1"/>
<dbReference type="InterPro" id="IPR003305">
    <property type="entry name" value="CenC_carb-bd"/>
</dbReference>
<accession>A0A1C0ZSR1</accession>
<dbReference type="GO" id="GO:0016798">
    <property type="term" value="F:hydrolase activity, acting on glycosyl bonds"/>
    <property type="evidence" value="ECO:0007669"/>
    <property type="project" value="InterPro"/>
</dbReference>
<evidence type="ECO:0000256" key="2">
    <source>
        <dbReference type="SAM" id="SignalP"/>
    </source>
</evidence>
<dbReference type="STRING" id="512399.A8709_05240"/>
<dbReference type="Proteomes" id="UP000093309">
    <property type="component" value="Unassembled WGS sequence"/>
</dbReference>
<reference evidence="5" key="1">
    <citation type="submission" date="2016-05" db="EMBL/GenBank/DDBJ databases">
        <title>Paenibacillus oryzae. sp. nov., isolated from the rice root.</title>
        <authorList>
            <person name="Zhang J."/>
            <person name="Zhang X."/>
        </authorList>
    </citation>
    <scope>NUCLEOTIDE SEQUENCE [LARGE SCALE GENOMIC DNA]</scope>
    <source>
        <strain evidence="5">KCTC13222</strain>
    </source>
</reference>
<dbReference type="InterPro" id="IPR008979">
    <property type="entry name" value="Galactose-bd-like_sf"/>
</dbReference>
<organism evidence="4 5">
    <name type="scientific">Paenibacillus pectinilyticus</name>
    <dbReference type="NCBI Taxonomy" id="512399"/>
    <lineage>
        <taxon>Bacteria</taxon>
        <taxon>Bacillati</taxon>
        <taxon>Bacillota</taxon>
        <taxon>Bacilli</taxon>
        <taxon>Bacillales</taxon>
        <taxon>Paenibacillaceae</taxon>
        <taxon>Paenibacillus</taxon>
    </lineage>
</organism>
<proteinExistence type="predicted"/>
<dbReference type="InterPro" id="IPR011050">
    <property type="entry name" value="Pectin_lyase_fold/virulence"/>
</dbReference>
<keyword evidence="2" id="KW-0732">Signal</keyword>
<dbReference type="OrthoDB" id="3333873at2"/>
<keyword evidence="5" id="KW-1185">Reference proteome</keyword>
<dbReference type="InterPro" id="IPR012334">
    <property type="entry name" value="Pectin_lyas_fold"/>
</dbReference>
<dbReference type="EMBL" id="LYPC01000028">
    <property type="protein sequence ID" value="OCT11097.1"/>
    <property type="molecule type" value="Genomic_DNA"/>
</dbReference>
<dbReference type="SUPFAM" id="SSF49785">
    <property type="entry name" value="Galactose-binding domain-like"/>
    <property type="match status" value="1"/>
</dbReference>
<keyword evidence="1" id="KW-0378">Hydrolase</keyword>